<comment type="caution">
    <text evidence="2">The sequence shown here is derived from an EMBL/GenBank/DDBJ whole genome shotgun (WGS) entry which is preliminary data.</text>
</comment>
<name>A0ABQ4JID3_9ACTN</name>
<dbReference type="Proteomes" id="UP000653076">
    <property type="component" value="Unassembled WGS sequence"/>
</dbReference>
<protein>
    <recommendedName>
        <fullName evidence="4">Transposase</fullName>
    </recommendedName>
</protein>
<feature type="region of interest" description="Disordered" evidence="1">
    <location>
        <begin position="34"/>
        <end position="61"/>
    </location>
</feature>
<keyword evidence="3" id="KW-1185">Reference proteome</keyword>
<dbReference type="EMBL" id="BOPC01000064">
    <property type="protein sequence ID" value="GIJ29234.1"/>
    <property type="molecule type" value="Genomic_DNA"/>
</dbReference>
<reference evidence="2 3" key="1">
    <citation type="submission" date="2021-01" db="EMBL/GenBank/DDBJ databases">
        <title>Whole genome shotgun sequence of Verrucosispora qiuiae NBRC 106684.</title>
        <authorList>
            <person name="Komaki H."/>
            <person name="Tamura T."/>
        </authorList>
    </citation>
    <scope>NUCLEOTIDE SEQUENCE [LARGE SCALE GENOMIC DNA]</scope>
    <source>
        <strain evidence="2 3">NBRC 106684</strain>
    </source>
</reference>
<evidence type="ECO:0000313" key="2">
    <source>
        <dbReference type="EMBL" id="GIJ29234.1"/>
    </source>
</evidence>
<gene>
    <name evidence="2" type="ORF">Vqi01_43960</name>
</gene>
<evidence type="ECO:0008006" key="4">
    <source>
        <dbReference type="Google" id="ProtNLM"/>
    </source>
</evidence>
<organism evidence="2 3">
    <name type="scientific">Micromonospora qiuiae</name>
    <dbReference type="NCBI Taxonomy" id="502268"/>
    <lineage>
        <taxon>Bacteria</taxon>
        <taxon>Bacillati</taxon>
        <taxon>Actinomycetota</taxon>
        <taxon>Actinomycetes</taxon>
        <taxon>Micromonosporales</taxon>
        <taxon>Micromonosporaceae</taxon>
        <taxon>Micromonospora</taxon>
    </lineage>
</organism>
<proteinExistence type="predicted"/>
<accession>A0ABQ4JID3</accession>
<evidence type="ECO:0000313" key="3">
    <source>
        <dbReference type="Proteomes" id="UP000653076"/>
    </source>
</evidence>
<sequence length="61" mass="6724">MNKASRRAVSKNYRYSTDLQVAIDAITHPVIAVDDPPPGNRNGTIVYRRSGIRQEAGRGGR</sequence>
<evidence type="ECO:0000256" key="1">
    <source>
        <dbReference type="SAM" id="MobiDB-lite"/>
    </source>
</evidence>